<evidence type="ECO:0000313" key="2">
    <source>
        <dbReference type="EMBL" id="CAG8979873.1"/>
    </source>
</evidence>
<evidence type="ECO:0000256" key="1">
    <source>
        <dbReference type="SAM" id="MobiDB-lite"/>
    </source>
</evidence>
<keyword evidence="3" id="KW-1185">Reference proteome</keyword>
<dbReference type="AlphaFoldDB" id="A0A9N9PYW4"/>
<dbReference type="EMBL" id="CAJVRM010000340">
    <property type="protein sequence ID" value="CAG8979873.1"/>
    <property type="molecule type" value="Genomic_DNA"/>
</dbReference>
<sequence length="158" mass="17344">MGTPRSLVLRPSPLIKIQNTMIDNYLDLEFVLHMLTGSPTIAINTSPFTNHGTTDPFASQRKGATTGSGSRKGSDGTSPALSPISPTGRRYSGETGDEWDASKTPPSRFQQRKGSIYATPNSRDSHLDRNHDRDSKYHEKLAEKGWGKKDRRGSKASN</sequence>
<protein>
    <submittedName>
        <fullName evidence="2">Uncharacterized protein</fullName>
    </submittedName>
</protein>
<feature type="compositionally biased region" description="Basic residues" evidence="1">
    <location>
        <begin position="149"/>
        <end position="158"/>
    </location>
</feature>
<evidence type="ECO:0000313" key="3">
    <source>
        <dbReference type="Proteomes" id="UP000701801"/>
    </source>
</evidence>
<proteinExistence type="predicted"/>
<comment type="caution">
    <text evidence="2">The sequence shown here is derived from an EMBL/GenBank/DDBJ whole genome shotgun (WGS) entry which is preliminary data.</text>
</comment>
<gene>
    <name evidence="2" type="ORF">HYALB_00002646</name>
</gene>
<feature type="compositionally biased region" description="Polar residues" evidence="1">
    <location>
        <begin position="104"/>
        <end position="122"/>
    </location>
</feature>
<name>A0A9N9PYW4_9HELO</name>
<organism evidence="2 3">
    <name type="scientific">Hymenoscyphus albidus</name>
    <dbReference type="NCBI Taxonomy" id="595503"/>
    <lineage>
        <taxon>Eukaryota</taxon>
        <taxon>Fungi</taxon>
        <taxon>Dikarya</taxon>
        <taxon>Ascomycota</taxon>
        <taxon>Pezizomycotina</taxon>
        <taxon>Leotiomycetes</taxon>
        <taxon>Helotiales</taxon>
        <taxon>Helotiaceae</taxon>
        <taxon>Hymenoscyphus</taxon>
    </lineage>
</organism>
<feature type="region of interest" description="Disordered" evidence="1">
    <location>
        <begin position="51"/>
        <end position="158"/>
    </location>
</feature>
<feature type="compositionally biased region" description="Polar residues" evidence="1">
    <location>
        <begin position="51"/>
        <end position="80"/>
    </location>
</feature>
<feature type="compositionally biased region" description="Basic and acidic residues" evidence="1">
    <location>
        <begin position="123"/>
        <end position="148"/>
    </location>
</feature>
<reference evidence="2" key="1">
    <citation type="submission" date="2021-07" db="EMBL/GenBank/DDBJ databases">
        <authorList>
            <person name="Durling M."/>
        </authorList>
    </citation>
    <scope>NUCLEOTIDE SEQUENCE</scope>
</reference>
<dbReference type="Proteomes" id="UP000701801">
    <property type="component" value="Unassembled WGS sequence"/>
</dbReference>
<dbReference type="OrthoDB" id="5395727at2759"/>
<accession>A0A9N9PYW4</accession>